<feature type="region of interest" description="Disordered" evidence="1">
    <location>
        <begin position="106"/>
        <end position="176"/>
    </location>
</feature>
<organism evidence="3 4">
    <name type="scientific">Kribbella ginsengisoli</name>
    <dbReference type="NCBI Taxonomy" id="363865"/>
    <lineage>
        <taxon>Bacteria</taxon>
        <taxon>Bacillati</taxon>
        <taxon>Actinomycetota</taxon>
        <taxon>Actinomycetes</taxon>
        <taxon>Propionibacteriales</taxon>
        <taxon>Kribbellaceae</taxon>
        <taxon>Kribbella</taxon>
    </lineage>
</organism>
<dbReference type="Proteomes" id="UP001501222">
    <property type="component" value="Unassembled WGS sequence"/>
</dbReference>
<evidence type="ECO:0000313" key="3">
    <source>
        <dbReference type="EMBL" id="GAA3573317.1"/>
    </source>
</evidence>
<comment type="caution">
    <text evidence="3">The sequence shown here is derived from an EMBL/GenBank/DDBJ whole genome shotgun (WGS) entry which is preliminary data.</text>
</comment>
<sequence length="176" mass="18694">MGFSLGVGIVVNLDFGLDPVFSWYVVLLCISGVVMVGMAAVKSADQSPGSRALSVLAGLAFLGYGIYLGFIFDGGSYMMFFQAFILPALLVVNFIRSVVAKPTPPQPYQGAHAQQYQTIPQQQPYPNTPPQPSPYGQAQPTAATQPQPYAGEPTQPYPGQPYPGQPQPGPGSSQLN</sequence>
<keyword evidence="2" id="KW-0472">Membrane</keyword>
<feature type="transmembrane region" description="Helical" evidence="2">
    <location>
        <begin position="20"/>
        <end position="41"/>
    </location>
</feature>
<name>A0ABP6XXC6_9ACTN</name>
<feature type="transmembrane region" description="Helical" evidence="2">
    <location>
        <begin position="78"/>
        <end position="99"/>
    </location>
</feature>
<dbReference type="EMBL" id="BAABAA010000007">
    <property type="protein sequence ID" value="GAA3573317.1"/>
    <property type="molecule type" value="Genomic_DNA"/>
</dbReference>
<feature type="compositionally biased region" description="Low complexity" evidence="1">
    <location>
        <begin position="134"/>
        <end position="151"/>
    </location>
</feature>
<accession>A0ABP6XXC6</accession>
<evidence type="ECO:0000256" key="2">
    <source>
        <dbReference type="SAM" id="Phobius"/>
    </source>
</evidence>
<keyword evidence="2" id="KW-1133">Transmembrane helix</keyword>
<feature type="transmembrane region" description="Helical" evidence="2">
    <location>
        <begin position="53"/>
        <end position="72"/>
    </location>
</feature>
<keyword evidence="4" id="KW-1185">Reference proteome</keyword>
<protein>
    <recommendedName>
        <fullName evidence="5">Antigen 34 kDa family protein</fullName>
    </recommendedName>
</protein>
<proteinExistence type="predicted"/>
<feature type="compositionally biased region" description="Pro residues" evidence="1">
    <location>
        <begin position="155"/>
        <end position="169"/>
    </location>
</feature>
<evidence type="ECO:0008006" key="5">
    <source>
        <dbReference type="Google" id="ProtNLM"/>
    </source>
</evidence>
<keyword evidence="2" id="KW-0812">Transmembrane</keyword>
<evidence type="ECO:0000256" key="1">
    <source>
        <dbReference type="SAM" id="MobiDB-lite"/>
    </source>
</evidence>
<gene>
    <name evidence="3" type="ORF">GCM10022235_48400</name>
</gene>
<evidence type="ECO:0000313" key="4">
    <source>
        <dbReference type="Proteomes" id="UP001501222"/>
    </source>
</evidence>
<feature type="compositionally biased region" description="Low complexity" evidence="1">
    <location>
        <begin position="114"/>
        <end position="125"/>
    </location>
</feature>
<reference evidence="4" key="1">
    <citation type="journal article" date="2019" name="Int. J. Syst. Evol. Microbiol.">
        <title>The Global Catalogue of Microorganisms (GCM) 10K type strain sequencing project: providing services to taxonomists for standard genome sequencing and annotation.</title>
        <authorList>
            <consortium name="The Broad Institute Genomics Platform"/>
            <consortium name="The Broad Institute Genome Sequencing Center for Infectious Disease"/>
            <person name="Wu L."/>
            <person name="Ma J."/>
        </authorList>
    </citation>
    <scope>NUCLEOTIDE SEQUENCE [LARGE SCALE GENOMIC DNA]</scope>
    <source>
        <strain evidence="4">JCM 16928</strain>
    </source>
</reference>